<feature type="transmembrane region" description="Helical" evidence="6">
    <location>
        <begin position="287"/>
        <end position="311"/>
    </location>
</feature>
<evidence type="ECO:0000313" key="8">
    <source>
        <dbReference type="Proteomes" id="UP001500325"/>
    </source>
</evidence>
<comment type="caution">
    <text evidence="7">The sequence shown here is derived from an EMBL/GenBank/DDBJ whole genome shotgun (WGS) entry which is preliminary data.</text>
</comment>
<feature type="transmembrane region" description="Helical" evidence="6">
    <location>
        <begin position="70"/>
        <end position="89"/>
    </location>
</feature>
<organism evidence="7 8">
    <name type="scientific">Pseudonocardia yuanmonensis</name>
    <dbReference type="NCBI Taxonomy" id="1095914"/>
    <lineage>
        <taxon>Bacteria</taxon>
        <taxon>Bacillati</taxon>
        <taxon>Actinomycetota</taxon>
        <taxon>Actinomycetes</taxon>
        <taxon>Pseudonocardiales</taxon>
        <taxon>Pseudonocardiaceae</taxon>
        <taxon>Pseudonocardia</taxon>
    </lineage>
</organism>
<dbReference type="RefSeq" id="WP_345384548.1">
    <property type="nucleotide sequence ID" value="NZ_BAABIC010000034.1"/>
</dbReference>
<accession>A0ABP8XRR5</accession>
<dbReference type="EMBL" id="BAABIC010000034">
    <property type="protein sequence ID" value="GAA4712489.1"/>
    <property type="molecule type" value="Genomic_DNA"/>
</dbReference>
<dbReference type="Proteomes" id="UP001500325">
    <property type="component" value="Unassembled WGS sequence"/>
</dbReference>
<feature type="transmembrane region" description="Helical" evidence="6">
    <location>
        <begin position="384"/>
        <end position="404"/>
    </location>
</feature>
<keyword evidence="2" id="KW-0813">Transport</keyword>
<keyword evidence="8" id="KW-1185">Reference proteome</keyword>
<feature type="transmembrane region" description="Helical" evidence="6">
    <location>
        <begin position="331"/>
        <end position="354"/>
    </location>
</feature>
<evidence type="ECO:0000256" key="4">
    <source>
        <dbReference type="ARBA" id="ARBA00022989"/>
    </source>
</evidence>
<name>A0ABP8XRR5_9PSEU</name>
<evidence type="ECO:0000256" key="2">
    <source>
        <dbReference type="ARBA" id="ARBA00022448"/>
    </source>
</evidence>
<keyword evidence="3 6" id="KW-0812">Transmembrane</keyword>
<reference evidence="8" key="1">
    <citation type="journal article" date="2019" name="Int. J. Syst. Evol. Microbiol.">
        <title>The Global Catalogue of Microorganisms (GCM) 10K type strain sequencing project: providing services to taxonomists for standard genome sequencing and annotation.</title>
        <authorList>
            <consortium name="The Broad Institute Genomics Platform"/>
            <consortium name="The Broad Institute Genome Sequencing Center for Infectious Disease"/>
            <person name="Wu L."/>
            <person name="Ma J."/>
        </authorList>
    </citation>
    <scope>NUCLEOTIDE SEQUENCE [LARGE SCALE GENOMIC DNA]</scope>
    <source>
        <strain evidence="8">JCM 18055</strain>
    </source>
</reference>
<dbReference type="InterPro" id="IPR002293">
    <property type="entry name" value="AA/rel_permease1"/>
</dbReference>
<feature type="transmembrane region" description="Helical" evidence="6">
    <location>
        <begin position="188"/>
        <end position="209"/>
    </location>
</feature>
<gene>
    <name evidence="7" type="ORF">GCM10023215_64030</name>
</gene>
<dbReference type="Pfam" id="PF13520">
    <property type="entry name" value="AA_permease_2"/>
    <property type="match status" value="1"/>
</dbReference>
<evidence type="ECO:0000256" key="3">
    <source>
        <dbReference type="ARBA" id="ARBA00022692"/>
    </source>
</evidence>
<dbReference type="PANTHER" id="PTHR43243:SF4">
    <property type="entry name" value="CATIONIC AMINO ACID TRANSPORTER 4"/>
    <property type="match status" value="1"/>
</dbReference>
<feature type="transmembrane region" description="Helical" evidence="6">
    <location>
        <begin position="410"/>
        <end position="429"/>
    </location>
</feature>
<evidence type="ECO:0000256" key="6">
    <source>
        <dbReference type="SAM" id="Phobius"/>
    </source>
</evidence>
<evidence type="ECO:0000313" key="7">
    <source>
        <dbReference type="EMBL" id="GAA4712489.1"/>
    </source>
</evidence>
<dbReference type="PANTHER" id="PTHR43243">
    <property type="entry name" value="INNER MEMBRANE TRANSPORTER YGJI-RELATED"/>
    <property type="match status" value="1"/>
</dbReference>
<proteinExistence type="predicted"/>
<protein>
    <submittedName>
        <fullName evidence="7">Amino acid permease</fullName>
    </submittedName>
</protein>
<keyword evidence="5 6" id="KW-0472">Membrane</keyword>
<evidence type="ECO:0000256" key="1">
    <source>
        <dbReference type="ARBA" id="ARBA00004141"/>
    </source>
</evidence>
<feature type="transmembrane region" description="Helical" evidence="6">
    <location>
        <begin position="464"/>
        <end position="482"/>
    </location>
</feature>
<feature type="transmembrane region" description="Helical" evidence="6">
    <location>
        <begin position="441"/>
        <end position="458"/>
    </location>
</feature>
<dbReference type="PIRSF" id="PIRSF006060">
    <property type="entry name" value="AA_transporter"/>
    <property type="match status" value="1"/>
</dbReference>
<feature type="transmembrane region" description="Helical" evidence="6">
    <location>
        <begin position="154"/>
        <end position="176"/>
    </location>
</feature>
<feature type="transmembrane region" description="Helical" evidence="6">
    <location>
        <begin position="247"/>
        <end position="266"/>
    </location>
</feature>
<dbReference type="Gene3D" id="1.20.1740.10">
    <property type="entry name" value="Amino acid/polyamine transporter I"/>
    <property type="match status" value="1"/>
</dbReference>
<sequence>MATVGERRGIWRTKSVEQSIQDTDEPDTKLRKDLTTWDLIVFGVAVVVGAGIFTLAASTAGTVAGPSVSLAFVIAAIACGLAALCYAEFASTVPVAGSAYTFSYATFGELVAWIIGWDLVLEFAVGSAVVSKAWSKYLNQVLSVFGLEVPTSFSLGGFFAFDWGALLLVAVLATLLAIGTKLSSRVSAVFTVIKVGIVLLVIVVGFAYVKAENYTPFVPPAAPGGEGDSGLTQSLLSLFGGGASSTYGIYGLLAAASLVFFAFIGFDVVATTAEETRDPQKSLPRGILGSLAIVTVLYVAVALVLTGMVSYRQLDENSTLATAFGELGVTWAEAVISVGAIVGLTTVVMVLMLGQIRVLFAMSRDGLLPGGLARTGSHGTPVRATVLVGAVVAAVATFFPAGALEEMVNIGTLFAFVLVSVGVIVLRRTRPDLHRAFRTPLVPLVPILSVLACLWLMLNLSVETWLRFLVWMALGFVVYFVYGRSHSRLGRRQAGSATGR</sequence>
<feature type="transmembrane region" description="Helical" evidence="6">
    <location>
        <begin position="39"/>
        <end position="64"/>
    </location>
</feature>
<evidence type="ECO:0000256" key="5">
    <source>
        <dbReference type="ARBA" id="ARBA00023136"/>
    </source>
</evidence>
<comment type="subcellular location">
    <subcellularLocation>
        <location evidence="1">Membrane</location>
        <topology evidence="1">Multi-pass membrane protein</topology>
    </subcellularLocation>
</comment>
<keyword evidence="4 6" id="KW-1133">Transmembrane helix</keyword>